<dbReference type="OrthoDB" id="5958943at2759"/>
<evidence type="ECO:0000256" key="3">
    <source>
        <dbReference type="ARBA" id="ARBA00009463"/>
    </source>
</evidence>
<reference evidence="16" key="1">
    <citation type="submission" date="2014-09" db="EMBL/GenBank/DDBJ databases">
        <authorList>
            <person name="Sharma Rahul"/>
            <person name="Thines Marco"/>
        </authorList>
    </citation>
    <scope>NUCLEOTIDE SEQUENCE [LARGE SCALE GENOMIC DNA]</scope>
</reference>
<dbReference type="OMA" id="MAHPMGP"/>
<dbReference type="GO" id="GO:0005759">
    <property type="term" value="C:mitochondrial matrix"/>
    <property type="evidence" value="ECO:0007669"/>
    <property type="project" value="UniProtKB-SubCell"/>
</dbReference>
<evidence type="ECO:0000256" key="9">
    <source>
        <dbReference type="ARBA" id="ARBA00023128"/>
    </source>
</evidence>
<dbReference type="STRING" id="4781.A0A0P1AFA9"/>
<feature type="binding site" evidence="12">
    <location>
        <position position="176"/>
    </location>
    <ligand>
        <name>NAD(+)</name>
        <dbReference type="ChEBI" id="CHEBI:57540"/>
    </ligand>
</feature>
<keyword evidence="5" id="KW-0276">Fatty acid metabolism</keyword>
<keyword evidence="16" id="KW-1185">Reference proteome</keyword>
<comment type="pathway">
    <text evidence="2">Lipid metabolism; fatty acid beta-oxidation.</text>
</comment>
<dbReference type="InterPro" id="IPR052242">
    <property type="entry name" value="Mito_3-hydroxyacyl-CoA_DH"/>
</dbReference>
<organism evidence="15 16">
    <name type="scientific">Plasmopara halstedii</name>
    <name type="common">Downy mildew of sunflower</name>
    <dbReference type="NCBI Taxonomy" id="4781"/>
    <lineage>
        <taxon>Eukaryota</taxon>
        <taxon>Sar</taxon>
        <taxon>Stramenopiles</taxon>
        <taxon>Oomycota</taxon>
        <taxon>Peronosporomycetes</taxon>
        <taxon>Peronosporales</taxon>
        <taxon>Peronosporaceae</taxon>
        <taxon>Plasmopara</taxon>
    </lineage>
</organism>
<dbReference type="AlphaFoldDB" id="A0A0P1AFA9"/>
<dbReference type="PROSITE" id="PS00067">
    <property type="entry name" value="3HCDH"/>
    <property type="match status" value="1"/>
</dbReference>
<dbReference type="InterPro" id="IPR006180">
    <property type="entry name" value="3-OHacyl-CoA_DH_CS"/>
</dbReference>
<protein>
    <recommendedName>
        <fullName evidence="4">3-hydroxyacyl-CoA dehydrogenase</fullName>
        <ecNumber evidence="4">1.1.1.35</ecNumber>
    </recommendedName>
</protein>
<evidence type="ECO:0000313" key="15">
    <source>
        <dbReference type="EMBL" id="CEG39381.1"/>
    </source>
</evidence>
<comment type="similarity">
    <text evidence="3">Belongs to the 3-hydroxyacyl-CoA dehydrogenase family.</text>
</comment>
<dbReference type="InterPro" id="IPR013328">
    <property type="entry name" value="6PGD_dom2"/>
</dbReference>
<evidence type="ECO:0000256" key="1">
    <source>
        <dbReference type="ARBA" id="ARBA00004305"/>
    </source>
</evidence>
<sequence length="346" mass="37644">MSRLYERPKLKIVLHSKAKFAVMLRTLVHTLPLSTPSILARALSTSAGDITIKKVGMVGLGLMGHGIAQTAATAGFDVVGLDADPKGLATGMKRIENSLNKLHSRSVKKEILSQQQADEKTATVLARITPTTELNDLSQCDLIIEAIVENVEVKKDFYANLGQIAKPSAILASNTSSLAISDFAGSSGRASHVVGLHFFNPVQLMKLVEVIRTDSTDPKIFDACKQWVLDIGKHPVSCKDTPGFIVNRLLVPYIAQAISLYERGDASKEDIDVSMQFGAGHPMGPITLADYVGLDTSLFILEGWVHDHPNEPAFFVPKILRKKVAEGKLGRKSGEGFYKWDGDKRL</sequence>
<dbReference type="GO" id="GO:0006635">
    <property type="term" value="P:fatty acid beta-oxidation"/>
    <property type="evidence" value="ECO:0007669"/>
    <property type="project" value="TreeGrafter"/>
</dbReference>
<keyword evidence="6" id="KW-0560">Oxidoreductase</keyword>
<dbReference type="FunFam" id="3.40.50.720:FF:000009">
    <property type="entry name" value="Fatty oxidation complex, alpha subunit"/>
    <property type="match status" value="1"/>
</dbReference>
<feature type="domain" description="3-hydroxyacyl-CoA dehydrogenase NAD binding" evidence="14">
    <location>
        <begin position="54"/>
        <end position="241"/>
    </location>
</feature>
<dbReference type="EC" id="1.1.1.35" evidence="4"/>
<feature type="binding site" evidence="12">
    <location>
        <position position="154"/>
    </location>
    <ligand>
        <name>NAD(+)</name>
        <dbReference type="ChEBI" id="CHEBI:57540"/>
    </ligand>
</feature>
<evidence type="ECO:0000259" key="14">
    <source>
        <dbReference type="Pfam" id="PF02737"/>
    </source>
</evidence>
<evidence type="ECO:0000256" key="4">
    <source>
        <dbReference type="ARBA" id="ARBA00013000"/>
    </source>
</evidence>
<accession>A0A0P1AFA9</accession>
<dbReference type="Gene3D" id="1.10.1040.10">
    <property type="entry name" value="N-(1-d-carboxylethyl)-l-norvaline Dehydrogenase, domain 2"/>
    <property type="match status" value="1"/>
</dbReference>
<evidence type="ECO:0000256" key="10">
    <source>
        <dbReference type="ARBA" id="ARBA00049556"/>
    </source>
</evidence>
<dbReference type="Proteomes" id="UP000054928">
    <property type="component" value="Unassembled WGS sequence"/>
</dbReference>
<evidence type="ECO:0000256" key="11">
    <source>
        <dbReference type="PIRSR" id="PIRSR000105-1"/>
    </source>
</evidence>
<dbReference type="SUPFAM" id="SSF48179">
    <property type="entry name" value="6-phosphogluconate dehydrogenase C-terminal domain-like"/>
    <property type="match status" value="1"/>
</dbReference>
<feature type="binding site" evidence="12">
    <location>
        <begin position="59"/>
        <end position="64"/>
    </location>
    <ligand>
        <name>NAD(+)</name>
        <dbReference type="ChEBI" id="CHEBI:57540"/>
    </ligand>
</feature>
<dbReference type="PANTHER" id="PTHR43561">
    <property type="match status" value="1"/>
</dbReference>
<dbReference type="Pfam" id="PF02737">
    <property type="entry name" value="3HCDH_N"/>
    <property type="match status" value="1"/>
</dbReference>
<keyword evidence="9" id="KW-0496">Mitochondrion</keyword>
<dbReference type="GO" id="GO:0003857">
    <property type="term" value="F:(3S)-3-hydroxyacyl-CoA dehydrogenase (NAD+) activity"/>
    <property type="evidence" value="ECO:0007669"/>
    <property type="project" value="UniProtKB-EC"/>
</dbReference>
<dbReference type="GO" id="GO:0070403">
    <property type="term" value="F:NAD+ binding"/>
    <property type="evidence" value="ECO:0007669"/>
    <property type="project" value="InterPro"/>
</dbReference>
<dbReference type="PANTHER" id="PTHR43561:SF3">
    <property type="entry name" value="HYDROXYACYL-COENZYME A DEHYDROGENASE, MITOCHONDRIAL"/>
    <property type="match status" value="1"/>
</dbReference>
<dbReference type="Pfam" id="PF00725">
    <property type="entry name" value="3HCDH"/>
    <property type="match status" value="1"/>
</dbReference>
<name>A0A0P1AFA9_PLAHL</name>
<dbReference type="InterPro" id="IPR022694">
    <property type="entry name" value="3-OHacyl-CoA_DH"/>
</dbReference>
<feature type="binding site" evidence="12">
    <location>
        <position position="332"/>
    </location>
    <ligand>
        <name>NAD(+)</name>
        <dbReference type="ChEBI" id="CHEBI:57540"/>
    </ligand>
</feature>
<comment type="catalytic activity">
    <reaction evidence="10">
        <text>a (3S)-3-hydroxyacyl-CoA + NAD(+) = a 3-oxoacyl-CoA + NADH + H(+)</text>
        <dbReference type="Rhea" id="RHEA:22432"/>
        <dbReference type="ChEBI" id="CHEBI:15378"/>
        <dbReference type="ChEBI" id="CHEBI:57318"/>
        <dbReference type="ChEBI" id="CHEBI:57540"/>
        <dbReference type="ChEBI" id="CHEBI:57945"/>
        <dbReference type="ChEBI" id="CHEBI:90726"/>
        <dbReference type="EC" id="1.1.1.35"/>
    </reaction>
</comment>
<dbReference type="InterPro" id="IPR006108">
    <property type="entry name" value="3HC_DH_C"/>
</dbReference>
<feature type="binding site" evidence="12">
    <location>
        <position position="200"/>
    </location>
    <ligand>
        <name>NAD(+)</name>
        <dbReference type="ChEBI" id="CHEBI:57540"/>
    </ligand>
</feature>
<feature type="site" description="Important for catalytic activity" evidence="11">
    <location>
        <position position="197"/>
    </location>
</feature>
<evidence type="ECO:0000256" key="8">
    <source>
        <dbReference type="ARBA" id="ARBA00023098"/>
    </source>
</evidence>
<dbReference type="InterPro" id="IPR006176">
    <property type="entry name" value="3-OHacyl-CoA_DH_NAD-bd"/>
</dbReference>
<keyword evidence="8" id="KW-0443">Lipid metabolism</keyword>
<keyword evidence="7 12" id="KW-0520">NAD</keyword>
<comment type="subcellular location">
    <subcellularLocation>
        <location evidence="1">Mitochondrion matrix</location>
    </subcellularLocation>
</comment>
<dbReference type="InterPro" id="IPR008927">
    <property type="entry name" value="6-PGluconate_DH-like_C_sf"/>
</dbReference>
<evidence type="ECO:0000256" key="5">
    <source>
        <dbReference type="ARBA" id="ARBA00022832"/>
    </source>
</evidence>
<evidence type="ECO:0000256" key="12">
    <source>
        <dbReference type="PIRSR" id="PIRSR000105-2"/>
    </source>
</evidence>
<evidence type="ECO:0000256" key="2">
    <source>
        <dbReference type="ARBA" id="ARBA00005005"/>
    </source>
</evidence>
<feature type="binding site" evidence="12">
    <location>
        <position position="149"/>
    </location>
    <ligand>
        <name>NAD(+)</name>
        <dbReference type="ChEBI" id="CHEBI:57540"/>
    </ligand>
</feature>
<dbReference type="InterPro" id="IPR036291">
    <property type="entry name" value="NAD(P)-bd_dom_sf"/>
</dbReference>
<dbReference type="RefSeq" id="XP_024575750.1">
    <property type="nucleotide sequence ID" value="XM_024724922.1"/>
</dbReference>
<evidence type="ECO:0000256" key="6">
    <source>
        <dbReference type="ARBA" id="ARBA00023002"/>
    </source>
</evidence>
<feature type="domain" description="3-hydroxyacyl-CoA dehydrogenase C-terminal" evidence="13">
    <location>
        <begin position="243"/>
        <end position="340"/>
    </location>
</feature>
<dbReference type="SUPFAM" id="SSF51735">
    <property type="entry name" value="NAD(P)-binding Rossmann-fold domains"/>
    <property type="match status" value="1"/>
</dbReference>
<feature type="binding site" evidence="12">
    <location>
        <position position="82"/>
    </location>
    <ligand>
        <name>NAD(+)</name>
        <dbReference type="ChEBI" id="CHEBI:57540"/>
    </ligand>
</feature>
<dbReference type="GeneID" id="36404687"/>
<dbReference type="PIRSF" id="PIRSF000105">
    <property type="entry name" value="HCDH"/>
    <property type="match status" value="1"/>
</dbReference>
<evidence type="ECO:0000313" key="16">
    <source>
        <dbReference type="Proteomes" id="UP000054928"/>
    </source>
</evidence>
<dbReference type="Gene3D" id="3.40.50.720">
    <property type="entry name" value="NAD(P)-binding Rossmann-like Domain"/>
    <property type="match status" value="1"/>
</dbReference>
<proteinExistence type="inferred from homology"/>
<dbReference type="EMBL" id="CCYD01000428">
    <property type="protein sequence ID" value="CEG39381.1"/>
    <property type="molecule type" value="Genomic_DNA"/>
</dbReference>
<evidence type="ECO:0000256" key="7">
    <source>
        <dbReference type="ARBA" id="ARBA00023027"/>
    </source>
</evidence>
<evidence type="ECO:0000259" key="13">
    <source>
        <dbReference type="Pfam" id="PF00725"/>
    </source>
</evidence>